<comment type="caution">
    <text evidence="2">The sequence shown here is derived from an EMBL/GenBank/DDBJ whole genome shotgun (WGS) entry which is preliminary data.</text>
</comment>
<dbReference type="AlphaFoldDB" id="F9VUD7"/>
<name>F9VUD7_9ACTN</name>
<reference evidence="2 3" key="1">
    <citation type="submission" date="2011-05" db="EMBL/GenBank/DDBJ databases">
        <title>Whole genome shotgun sequence of Gordonia alkanivorans NBRC 16433.</title>
        <authorList>
            <person name="Hosoyama A."/>
            <person name="Nakamura S."/>
            <person name="Takarada H."/>
            <person name="Tsuchikane K."/>
            <person name="Yamazaki S."/>
            <person name="Fujita N."/>
        </authorList>
    </citation>
    <scope>NUCLEOTIDE SEQUENCE [LARGE SCALE GENOMIC DNA]</scope>
    <source>
        <strain evidence="2 3">NBRC 16433</strain>
    </source>
</reference>
<organism evidence="2 3">
    <name type="scientific">Gordonia alkanivorans NBRC 16433</name>
    <dbReference type="NCBI Taxonomy" id="1027371"/>
    <lineage>
        <taxon>Bacteria</taxon>
        <taxon>Bacillati</taxon>
        <taxon>Actinomycetota</taxon>
        <taxon>Actinomycetes</taxon>
        <taxon>Mycobacteriales</taxon>
        <taxon>Gordoniaceae</taxon>
        <taxon>Gordonia</taxon>
    </lineage>
</organism>
<gene>
    <name evidence="2" type="ORF">GOALK_050_00800</name>
</gene>
<feature type="compositionally biased region" description="Basic and acidic residues" evidence="1">
    <location>
        <begin position="39"/>
        <end position="54"/>
    </location>
</feature>
<accession>F9VUD7</accession>
<dbReference type="Proteomes" id="UP000003558">
    <property type="component" value="Unassembled WGS sequence"/>
</dbReference>
<evidence type="ECO:0000313" key="3">
    <source>
        <dbReference type="Proteomes" id="UP000003558"/>
    </source>
</evidence>
<proteinExistence type="predicted"/>
<sequence>MSCDQRILTLPTPVRNAHPGDPTPRPEYSPVPDRGANTEVRRQTDYPDRTHPNPDPDVSVATFALRRWRTGVTCRMMDRSISRAV</sequence>
<evidence type="ECO:0000313" key="2">
    <source>
        <dbReference type="EMBL" id="GAA12226.1"/>
    </source>
</evidence>
<dbReference type="STRING" id="1027371.GOALK_050_00800"/>
<evidence type="ECO:0000256" key="1">
    <source>
        <dbReference type="SAM" id="MobiDB-lite"/>
    </source>
</evidence>
<feature type="region of interest" description="Disordered" evidence="1">
    <location>
        <begin position="1"/>
        <end position="58"/>
    </location>
</feature>
<dbReference type="EMBL" id="BACI01000050">
    <property type="protein sequence ID" value="GAA12226.1"/>
    <property type="molecule type" value="Genomic_DNA"/>
</dbReference>
<protein>
    <submittedName>
        <fullName evidence="2">Uncharacterized protein</fullName>
    </submittedName>
</protein>